<dbReference type="Gene3D" id="1.10.1040.10">
    <property type="entry name" value="N-(1-d-carboxylethyl)-l-norvaline Dehydrogenase, domain 2"/>
    <property type="match status" value="1"/>
</dbReference>
<dbReference type="InterPro" id="IPR008927">
    <property type="entry name" value="6-PGluconate_DH-like_C_sf"/>
</dbReference>
<name>A0ABD3NTA9_9STRA</name>
<dbReference type="InterPro" id="IPR013328">
    <property type="entry name" value="6PGD_dom2"/>
</dbReference>
<dbReference type="PANTHER" id="PTHR38015">
    <property type="entry name" value="BLR6086 PROTEIN"/>
    <property type="match status" value="1"/>
</dbReference>
<comment type="caution">
    <text evidence="2">The sequence shown here is derived from an EMBL/GenBank/DDBJ whole genome shotgun (WGS) entry which is preliminary data.</text>
</comment>
<dbReference type="EMBL" id="JABMIG020000470">
    <property type="protein sequence ID" value="KAL3777000.1"/>
    <property type="molecule type" value="Genomic_DNA"/>
</dbReference>
<sequence>MYTMGSSKEVEFNKPTMIGCLTKSKKVLREHTPLITTVFVGGNSAHVLIPFLSASQHKVNLLTRRPEAWSKTVACQLQSPSKKRVMIDYGNVKHPAADVLQTVKGEINKKSSDPADVIPEADVIVLCMPVHQYRDALTRLAPHINRSKKDVYVGTVYGQAGFNWMVHEMERSFNLTNVVTFAVGLIPWICRTIKYGELGANYGTKAVNVAAVTPPEKFDELDRIFFQDITVRWHKKGHFHQACSFLSLTLSVDNQIIHPSRCYGLWKQYGGMWKTEEDIPFFYKDFDDISAEYIQKMDDDYSKVREAVRKAFPDREFKYMLDYLSLERVSHGKSENDNIKDSFRNSAQLALIKTPTVELDGGGFGLNTNCRFFTDDIPYGVLIARWIGQELGVETPFIDEIIEWAGSIRGEKFLKDGKVDLEYCLSGSHTTGIPPAYGIKSVMDILD</sequence>
<reference evidence="2 3" key="1">
    <citation type="journal article" date="2020" name="G3 (Bethesda)">
        <title>Improved Reference Genome for Cyclotella cryptica CCMP332, a Model for Cell Wall Morphogenesis, Salinity Adaptation, and Lipid Production in Diatoms (Bacillariophyta).</title>
        <authorList>
            <person name="Roberts W.R."/>
            <person name="Downey K.M."/>
            <person name="Ruck E.C."/>
            <person name="Traller J.C."/>
            <person name="Alverson A.J."/>
        </authorList>
    </citation>
    <scope>NUCLEOTIDE SEQUENCE [LARGE SCALE GENOMIC DNA]</scope>
    <source>
        <strain evidence="2 3">CCMP332</strain>
    </source>
</reference>
<organism evidence="2 3">
    <name type="scientific">Cyclotella cryptica</name>
    <dbReference type="NCBI Taxonomy" id="29204"/>
    <lineage>
        <taxon>Eukaryota</taxon>
        <taxon>Sar</taxon>
        <taxon>Stramenopiles</taxon>
        <taxon>Ochrophyta</taxon>
        <taxon>Bacillariophyta</taxon>
        <taxon>Coscinodiscophyceae</taxon>
        <taxon>Thalassiosirophycidae</taxon>
        <taxon>Stephanodiscales</taxon>
        <taxon>Stephanodiscaceae</taxon>
        <taxon>Cyclotella</taxon>
    </lineage>
</organism>
<proteinExistence type="predicted"/>
<dbReference type="Proteomes" id="UP001516023">
    <property type="component" value="Unassembled WGS sequence"/>
</dbReference>
<accession>A0ABD3NTA9</accession>
<dbReference type="Pfam" id="PF02317">
    <property type="entry name" value="Octopine_DH"/>
    <property type="match status" value="1"/>
</dbReference>
<dbReference type="SUPFAM" id="SSF48179">
    <property type="entry name" value="6-phosphogluconate dehydrogenase C-terminal domain-like"/>
    <property type="match status" value="1"/>
</dbReference>
<dbReference type="InterPro" id="IPR036291">
    <property type="entry name" value="NAD(P)-bd_dom_sf"/>
</dbReference>
<dbReference type="AlphaFoldDB" id="A0ABD3NTA9"/>
<gene>
    <name evidence="2" type="ORF">HJC23_006775</name>
</gene>
<dbReference type="PANTHER" id="PTHR38015:SF1">
    <property type="entry name" value="OPINE DEHYDROGENASE DOMAIN-CONTAINING PROTEIN"/>
    <property type="match status" value="1"/>
</dbReference>
<protein>
    <recommendedName>
        <fullName evidence="1">Opine dehydrogenase domain-containing protein</fullName>
    </recommendedName>
</protein>
<feature type="domain" description="Opine dehydrogenase" evidence="1">
    <location>
        <begin position="242"/>
        <end position="408"/>
    </location>
</feature>
<dbReference type="InterPro" id="IPR051729">
    <property type="entry name" value="Opine/Lysopine_DH"/>
</dbReference>
<dbReference type="SUPFAM" id="SSF51735">
    <property type="entry name" value="NAD(P)-binding Rossmann-fold domains"/>
    <property type="match status" value="1"/>
</dbReference>
<keyword evidence="3" id="KW-1185">Reference proteome</keyword>
<evidence type="ECO:0000313" key="2">
    <source>
        <dbReference type="EMBL" id="KAL3777000.1"/>
    </source>
</evidence>
<evidence type="ECO:0000313" key="3">
    <source>
        <dbReference type="Proteomes" id="UP001516023"/>
    </source>
</evidence>
<evidence type="ECO:0000259" key="1">
    <source>
        <dbReference type="Pfam" id="PF02317"/>
    </source>
</evidence>
<dbReference type="InterPro" id="IPR003421">
    <property type="entry name" value="Opine_DH"/>
</dbReference>
<dbReference type="Gene3D" id="3.40.50.720">
    <property type="entry name" value="NAD(P)-binding Rossmann-like Domain"/>
    <property type="match status" value="1"/>
</dbReference>